<keyword evidence="4" id="KW-0732">Signal</keyword>
<reference evidence="7 9" key="2">
    <citation type="submission" date="2019-04" db="EMBL/GenBank/DDBJ databases">
        <authorList>
            <consortium name="Wellcome Sanger Institute Data Sharing"/>
        </authorList>
    </citation>
    <scope>NUCLEOTIDE SEQUENCE [LARGE SCALE GENOMIC DNA]</scope>
</reference>
<dbReference type="Pfam" id="PF02191">
    <property type="entry name" value="OLF"/>
    <property type="match status" value="1"/>
</dbReference>
<dbReference type="PROSITE" id="PS51132">
    <property type="entry name" value="OLF"/>
    <property type="match status" value="1"/>
</dbReference>
<evidence type="ECO:0000313" key="7">
    <source>
        <dbReference type="Ensembl" id="ENSSFOP00015018885.1"/>
    </source>
</evidence>
<sequence length="462" mass="51535">MMLQAAATAIIAVVLTFLIQGSKTSATCFCELRNLGNMFPDKRLQDVKTLATRCTQEITSEQISEIDVLLDQLHYRLLQLEGDITRLEKEDDGDLFGAVSLRIIEIELAEITDLFVKLNATNNAQQRISANTGAQLMNLRSEVQGLKKFDQTKVIMEKEKNKRLTRDLKECEAKAKVTLAPPTIPAPGNCPYGHLLNVMGPSSYITTQYGTSYPYGAWGRDPKPALGKEDWYWLVALTSSNIYANYVRQYSSYSALILGVSAGDVSIASGNPTTNTVQGPNAVLYGNALYYNCYNSPSVCRFDMTSRSISSVALPTTGYNNKFPFCHLDACYGYTDIDVATDESGVWAVYTTPQNFGNVVLSKVEVGSDITLSRTWNTSLNKRTATNTFMACGVLYGTRYIDKQNEEVFYSFDTATGQERFDLNLLFKKTSTNIQSLNYNPRDRMLYVYSDSYVLTYQVTFG</sequence>
<evidence type="ECO:0000313" key="8">
    <source>
        <dbReference type="Proteomes" id="UP000034805"/>
    </source>
</evidence>
<feature type="signal peptide" evidence="4">
    <location>
        <begin position="1"/>
        <end position="26"/>
    </location>
</feature>
<evidence type="ECO:0000256" key="2">
    <source>
        <dbReference type="ARBA" id="ARBA00022525"/>
    </source>
</evidence>
<evidence type="ECO:0000313" key="6">
    <source>
        <dbReference type="EMBL" id="KPP65383.1"/>
    </source>
</evidence>
<dbReference type="GeneID" id="108933976"/>
<feature type="chain" id="PRO_5010627646" evidence="4">
    <location>
        <begin position="27"/>
        <end position="462"/>
    </location>
</feature>
<dbReference type="GO" id="GO:0007165">
    <property type="term" value="P:signal transduction"/>
    <property type="evidence" value="ECO:0007669"/>
    <property type="project" value="TreeGrafter"/>
</dbReference>
<dbReference type="EMBL" id="JARO02006356">
    <property type="protein sequence ID" value="KPP65383.1"/>
    <property type="molecule type" value="Genomic_DNA"/>
</dbReference>
<feature type="domain" description="Olfactomedin-like" evidence="5">
    <location>
        <begin position="189"/>
        <end position="462"/>
    </location>
</feature>
<evidence type="ECO:0000259" key="5">
    <source>
        <dbReference type="PROSITE" id="PS51132"/>
    </source>
</evidence>
<evidence type="ECO:0000256" key="4">
    <source>
        <dbReference type="SAM" id="SignalP"/>
    </source>
</evidence>
<dbReference type="PANTHER" id="PTHR23192">
    <property type="entry name" value="OLFACTOMEDIN-RELATED"/>
    <property type="match status" value="1"/>
</dbReference>
<protein>
    <submittedName>
        <fullName evidence="6 7">Olfactomedin-4-like</fullName>
    </submittedName>
</protein>
<dbReference type="Proteomes" id="UP000694397">
    <property type="component" value="Chromosome 1"/>
</dbReference>
<dbReference type="Proteomes" id="UP000034805">
    <property type="component" value="Unassembled WGS sequence"/>
</dbReference>
<evidence type="ECO:0000313" key="9">
    <source>
        <dbReference type="Proteomes" id="UP000694397"/>
    </source>
</evidence>
<accession>A0A0P7YFJ3</accession>
<dbReference type="GO" id="GO:0005615">
    <property type="term" value="C:extracellular space"/>
    <property type="evidence" value="ECO:0007669"/>
    <property type="project" value="TreeGrafter"/>
</dbReference>
<dbReference type="InterPro" id="IPR050605">
    <property type="entry name" value="Olfactomedin-like_domain"/>
</dbReference>
<evidence type="ECO:0000256" key="3">
    <source>
        <dbReference type="PROSITE-ProRule" id="PRU00446"/>
    </source>
</evidence>
<evidence type="ECO:0000256" key="1">
    <source>
        <dbReference type="ARBA" id="ARBA00004613"/>
    </source>
</evidence>
<dbReference type="OrthoDB" id="8626508at2759"/>
<gene>
    <name evidence="7" type="primary">LOC108933976</name>
    <name evidence="6" type="ORF">Z043_116212</name>
</gene>
<dbReference type="GeneTree" id="ENSGT00940000165415"/>
<keyword evidence="9" id="KW-1185">Reference proteome</keyword>
<dbReference type="RefSeq" id="XP_018606947.1">
    <property type="nucleotide sequence ID" value="XM_018751431.1"/>
</dbReference>
<dbReference type="PANTHER" id="PTHR23192:SF68">
    <property type="entry name" value="OLFACTOMEDIN-4-LIKE"/>
    <property type="match status" value="1"/>
</dbReference>
<name>A0A0P7YFJ3_SCLFO</name>
<dbReference type="AlphaFoldDB" id="A0A0P7YFJ3"/>
<dbReference type="InterPro" id="IPR003112">
    <property type="entry name" value="Olfac-like_dom"/>
</dbReference>
<reference evidence="6 8" key="1">
    <citation type="submission" date="2015-08" db="EMBL/GenBank/DDBJ databases">
        <title>The genome of the Asian arowana (Scleropages formosus).</title>
        <authorList>
            <person name="Tan M.H."/>
            <person name="Gan H.M."/>
            <person name="Croft L.J."/>
            <person name="Austin C.M."/>
        </authorList>
    </citation>
    <scope>NUCLEOTIDE SEQUENCE [LARGE SCALE GENOMIC DNA]</scope>
    <source>
        <strain evidence="6">Aro1</strain>
    </source>
</reference>
<reference evidence="7" key="3">
    <citation type="submission" date="2025-05" db="UniProtKB">
        <authorList>
            <consortium name="Ensembl"/>
        </authorList>
    </citation>
    <scope>IDENTIFICATION</scope>
</reference>
<comment type="subcellular location">
    <subcellularLocation>
        <location evidence="1">Secreted</location>
    </subcellularLocation>
</comment>
<comment type="caution">
    <text evidence="3">Lacks conserved residue(s) required for the propagation of feature annotation.</text>
</comment>
<dbReference type="SMART" id="SM00284">
    <property type="entry name" value="OLF"/>
    <property type="match status" value="1"/>
</dbReference>
<dbReference type="Ensembl" id="ENSSFOT00015019098.2">
    <property type="protein sequence ID" value="ENSSFOP00015018885.1"/>
    <property type="gene ID" value="ENSSFOG00015012145.2"/>
</dbReference>
<keyword evidence="2" id="KW-0964">Secreted</keyword>
<organism evidence="6 8">
    <name type="scientific">Scleropages formosus</name>
    <name type="common">Asian bonytongue</name>
    <name type="synonym">Osteoglossum formosum</name>
    <dbReference type="NCBI Taxonomy" id="113540"/>
    <lineage>
        <taxon>Eukaryota</taxon>
        <taxon>Metazoa</taxon>
        <taxon>Chordata</taxon>
        <taxon>Craniata</taxon>
        <taxon>Vertebrata</taxon>
        <taxon>Euteleostomi</taxon>
        <taxon>Actinopterygii</taxon>
        <taxon>Neopterygii</taxon>
        <taxon>Teleostei</taxon>
        <taxon>Osteoglossocephala</taxon>
        <taxon>Osteoglossomorpha</taxon>
        <taxon>Osteoglossiformes</taxon>
        <taxon>Osteoglossidae</taxon>
        <taxon>Scleropages</taxon>
    </lineage>
</organism>
<dbReference type="KEGG" id="sfm:108933976"/>
<proteinExistence type="predicted"/>